<evidence type="ECO:0000256" key="4">
    <source>
        <dbReference type="ARBA" id="ARBA00022807"/>
    </source>
</evidence>
<dbReference type="Pfam" id="PF02902">
    <property type="entry name" value="Peptidase_C48"/>
    <property type="match status" value="1"/>
</dbReference>
<dbReference type="PANTHER" id="PTHR12606">
    <property type="entry name" value="SENTRIN/SUMO-SPECIFIC PROTEASE"/>
    <property type="match status" value="1"/>
</dbReference>
<dbReference type="EnsemblPlants" id="KQK17336">
    <property type="protein sequence ID" value="KQK17336"/>
    <property type="gene ID" value="BRADI_1g33803v3"/>
</dbReference>
<keyword evidence="2" id="KW-0645">Protease</keyword>
<dbReference type="OrthoDB" id="696486at2759"/>
<dbReference type="PROSITE" id="PS50600">
    <property type="entry name" value="ULP_PROTEASE"/>
    <property type="match status" value="1"/>
</dbReference>
<dbReference type="GO" id="GO:0006508">
    <property type="term" value="P:proteolysis"/>
    <property type="evidence" value="ECO:0007669"/>
    <property type="project" value="UniProtKB-KW"/>
</dbReference>
<accession>A0A0Q3H387</accession>
<evidence type="ECO:0000256" key="1">
    <source>
        <dbReference type="ARBA" id="ARBA00005234"/>
    </source>
</evidence>
<evidence type="ECO:0000256" key="3">
    <source>
        <dbReference type="ARBA" id="ARBA00022801"/>
    </source>
</evidence>
<dbReference type="InterPro" id="IPR003653">
    <property type="entry name" value="Peptidase_C48_C"/>
</dbReference>
<evidence type="ECO:0000256" key="2">
    <source>
        <dbReference type="ARBA" id="ARBA00022670"/>
    </source>
</evidence>
<gene>
    <name evidence="7" type="primary">LOC100845247</name>
    <name evidence="6" type="ORF">BRADI_1g33803v3</name>
</gene>
<dbReference type="Gramene" id="KQK17336">
    <property type="protein sequence ID" value="KQK17336"/>
    <property type="gene ID" value="BRADI_1g33803v3"/>
</dbReference>
<dbReference type="AlphaFoldDB" id="A0A0Q3H387"/>
<dbReference type="SUPFAM" id="SSF54001">
    <property type="entry name" value="Cysteine proteinases"/>
    <property type="match status" value="1"/>
</dbReference>
<dbReference type="EMBL" id="CM000880">
    <property type="protein sequence ID" value="KQK17336.1"/>
    <property type="molecule type" value="Genomic_DNA"/>
</dbReference>
<dbReference type="KEGG" id="bdi:100845247"/>
<dbReference type="InterPro" id="IPR038765">
    <property type="entry name" value="Papain-like_cys_pep_sf"/>
</dbReference>
<dbReference type="GO" id="GO:0016926">
    <property type="term" value="P:protein desumoylation"/>
    <property type="evidence" value="ECO:0000318"/>
    <property type="project" value="GO_Central"/>
</dbReference>
<dbReference type="RefSeq" id="XP_014752557.1">
    <property type="nucleotide sequence ID" value="XM_014897071.2"/>
</dbReference>
<reference evidence="6 7" key="1">
    <citation type="journal article" date="2010" name="Nature">
        <title>Genome sequencing and analysis of the model grass Brachypodium distachyon.</title>
        <authorList>
            <consortium name="International Brachypodium Initiative"/>
        </authorList>
    </citation>
    <scope>NUCLEOTIDE SEQUENCE [LARGE SCALE GENOMIC DNA]</scope>
    <source>
        <strain evidence="6">Bd21</strain>
        <strain evidence="7">cv. Bd21</strain>
    </source>
</reference>
<keyword evidence="3" id="KW-0378">Hydrolase</keyword>
<proteinExistence type="inferred from homology"/>
<dbReference type="GO" id="GO:0016929">
    <property type="term" value="F:deSUMOylase activity"/>
    <property type="evidence" value="ECO:0000318"/>
    <property type="project" value="GO_Central"/>
</dbReference>
<dbReference type="STRING" id="15368.A0A0Q3H387"/>
<keyword evidence="8" id="KW-1185">Reference proteome</keyword>
<dbReference type="GO" id="GO:0005634">
    <property type="term" value="C:nucleus"/>
    <property type="evidence" value="ECO:0000318"/>
    <property type="project" value="GO_Central"/>
</dbReference>
<evidence type="ECO:0000313" key="7">
    <source>
        <dbReference type="EnsemblPlants" id="KQK17336"/>
    </source>
</evidence>
<sequence length="460" mass="55005">MCPKTSQQRQVQLRTYNIHYKAKEIDLQLDSQSNSSNKENTLRSLPDTKYNIKVEPHEAADVEIIDEKTFSKNIQLGGKPSLRKQMQAPTTNDSKEVQVLGETNFRNRCNSLTEQSDKMYNQNIRSKNMLMNTSKVPSTTNANFLPPRRVLQPSKWLCSPYETNRINVTSEEARHYQAIMCLGSINEYQYRFAIFLEKCRVHFKTYAESFSTQGWVEGWVINAFCRKLFRDKHPSESGKHFFFHTISEYLLEQYDNEERKEYMRKRVIHAFEGAGSANSLYLTNMLFFPSLHMRHWFLFIVDMRDEKFLFLDSLFGSENVMLIRNFIAIWKDMRLPSVRFDEFQIMYPRVPKQTNRDDCGIYVMKLMEQWDPRNQPPCSFSRDDIPSIRIKYRNDLMFCKYNKLEESETICLTIQPFNVYPGELTRRRRTSFLSNWRRDNSYIWREDTYFSWRGRYIFCL</sequence>
<name>A0A0Q3H387_BRADI</name>
<evidence type="ECO:0000313" key="6">
    <source>
        <dbReference type="EMBL" id="KQK17336.1"/>
    </source>
</evidence>
<reference evidence="6" key="2">
    <citation type="submission" date="2017-06" db="EMBL/GenBank/DDBJ databases">
        <title>WGS assembly of Brachypodium distachyon.</title>
        <authorList>
            <consortium name="The International Brachypodium Initiative"/>
            <person name="Lucas S."/>
            <person name="Harmon-Smith M."/>
            <person name="Lail K."/>
            <person name="Tice H."/>
            <person name="Grimwood J."/>
            <person name="Bruce D."/>
            <person name="Barry K."/>
            <person name="Shu S."/>
            <person name="Lindquist E."/>
            <person name="Wang M."/>
            <person name="Pitluck S."/>
            <person name="Vogel J.P."/>
            <person name="Garvin D.F."/>
            <person name="Mockler T.C."/>
            <person name="Schmutz J."/>
            <person name="Rokhsar D."/>
            <person name="Bevan M.W."/>
        </authorList>
    </citation>
    <scope>NUCLEOTIDE SEQUENCE</scope>
    <source>
        <strain evidence="6">Bd21</strain>
    </source>
</reference>
<comment type="similarity">
    <text evidence="1">Belongs to the peptidase C48 family.</text>
</comment>
<reference evidence="7" key="3">
    <citation type="submission" date="2018-08" db="UniProtKB">
        <authorList>
            <consortium name="EnsemblPlants"/>
        </authorList>
    </citation>
    <scope>IDENTIFICATION</scope>
    <source>
        <strain evidence="7">cv. Bd21</strain>
    </source>
</reference>
<dbReference type="Proteomes" id="UP000008810">
    <property type="component" value="Chromosome 1"/>
</dbReference>
<evidence type="ECO:0000259" key="5">
    <source>
        <dbReference type="PROSITE" id="PS50600"/>
    </source>
</evidence>
<dbReference type="RefSeq" id="XP_014752558.1">
    <property type="nucleotide sequence ID" value="XM_014897072.2"/>
</dbReference>
<protein>
    <recommendedName>
        <fullName evidence="5">Ubiquitin-like protease family profile domain-containing protein</fullName>
    </recommendedName>
</protein>
<dbReference type="PANTHER" id="PTHR12606:SF141">
    <property type="entry name" value="GH15225P-RELATED"/>
    <property type="match status" value="1"/>
</dbReference>
<keyword evidence="4" id="KW-0788">Thiol protease</keyword>
<evidence type="ECO:0000313" key="8">
    <source>
        <dbReference type="Proteomes" id="UP000008810"/>
    </source>
</evidence>
<dbReference type="Gene3D" id="3.40.395.10">
    <property type="entry name" value="Adenoviral Proteinase, Chain A"/>
    <property type="match status" value="1"/>
</dbReference>
<dbReference type="GeneID" id="100845247"/>
<feature type="domain" description="Ubiquitin-like protease family profile" evidence="5">
    <location>
        <begin position="196"/>
        <end position="370"/>
    </location>
</feature>
<organism evidence="6">
    <name type="scientific">Brachypodium distachyon</name>
    <name type="common">Purple false brome</name>
    <name type="synonym">Trachynia distachya</name>
    <dbReference type="NCBI Taxonomy" id="15368"/>
    <lineage>
        <taxon>Eukaryota</taxon>
        <taxon>Viridiplantae</taxon>
        <taxon>Streptophyta</taxon>
        <taxon>Embryophyta</taxon>
        <taxon>Tracheophyta</taxon>
        <taxon>Spermatophyta</taxon>
        <taxon>Magnoliopsida</taxon>
        <taxon>Liliopsida</taxon>
        <taxon>Poales</taxon>
        <taxon>Poaceae</taxon>
        <taxon>BOP clade</taxon>
        <taxon>Pooideae</taxon>
        <taxon>Stipodae</taxon>
        <taxon>Brachypodieae</taxon>
        <taxon>Brachypodium</taxon>
    </lineage>
</organism>